<evidence type="ECO:0000256" key="2">
    <source>
        <dbReference type="ARBA" id="ARBA00016887"/>
    </source>
</evidence>
<dbReference type="GO" id="GO:0009898">
    <property type="term" value="C:cytoplasmic side of plasma membrane"/>
    <property type="evidence" value="ECO:0007669"/>
    <property type="project" value="TreeGrafter"/>
</dbReference>
<dbReference type="CDD" id="cd02036">
    <property type="entry name" value="MinD"/>
    <property type="match status" value="1"/>
</dbReference>
<dbReference type="GO" id="GO:0051782">
    <property type="term" value="P:negative regulation of cell division"/>
    <property type="evidence" value="ECO:0007669"/>
    <property type="project" value="TreeGrafter"/>
</dbReference>
<dbReference type="PIRSF" id="PIRSF003092">
    <property type="entry name" value="MinD"/>
    <property type="match status" value="1"/>
</dbReference>
<dbReference type="GO" id="GO:0005524">
    <property type="term" value="F:ATP binding"/>
    <property type="evidence" value="ECO:0007669"/>
    <property type="project" value="UniProtKB-KW"/>
</dbReference>
<dbReference type="EMBL" id="DVIT01000030">
    <property type="protein sequence ID" value="HIS47560.1"/>
    <property type="molecule type" value="Genomic_DNA"/>
</dbReference>
<feature type="domain" description="AAA" evidence="11">
    <location>
        <begin position="3"/>
        <end position="156"/>
    </location>
</feature>
<protein>
    <recommendedName>
        <fullName evidence="2">Septum site-determining protein MinD</fullName>
    </recommendedName>
    <alternativeName>
        <fullName evidence="9">Cell division inhibitor MinD</fullName>
    </alternativeName>
</protein>
<dbReference type="PANTHER" id="PTHR43384">
    <property type="entry name" value="SEPTUM SITE-DETERMINING PROTEIN MIND HOMOLOG, CHLOROPLASTIC-RELATED"/>
    <property type="match status" value="1"/>
</dbReference>
<accession>A0A9D1F589</accession>
<proteinExistence type="inferred from homology"/>
<comment type="function">
    <text evidence="8">ATPase required for the correct placement of the division site. Cell division inhibitors MinC and MinD act in concert to form an inhibitor capable of blocking formation of the polar Z ring septums. Rapidly oscillates between the poles of the cell to destabilize FtsZ filaments that have formed before they mature into polar Z rings.</text>
</comment>
<keyword evidence="3" id="KW-0132">Cell division</keyword>
<gene>
    <name evidence="12" type="primary">minD</name>
    <name evidence="12" type="ORF">IAB46_08420</name>
</gene>
<evidence type="ECO:0000256" key="1">
    <source>
        <dbReference type="ARBA" id="ARBA00010257"/>
    </source>
</evidence>
<keyword evidence="7" id="KW-0131">Cell cycle</keyword>
<evidence type="ECO:0000313" key="13">
    <source>
        <dbReference type="Proteomes" id="UP000823927"/>
    </source>
</evidence>
<evidence type="ECO:0000313" key="12">
    <source>
        <dbReference type="EMBL" id="HIS47560.1"/>
    </source>
</evidence>
<dbReference type="InterPro" id="IPR050625">
    <property type="entry name" value="ParA/MinD_ATPase"/>
</dbReference>
<dbReference type="NCBIfam" id="TIGR01968">
    <property type="entry name" value="minD_bact"/>
    <property type="match status" value="1"/>
</dbReference>
<dbReference type="FunFam" id="3.40.50.300:FF:000068">
    <property type="entry name" value="Site-determining protein"/>
    <property type="match status" value="1"/>
</dbReference>
<evidence type="ECO:0000256" key="8">
    <source>
        <dbReference type="ARBA" id="ARBA00025436"/>
    </source>
</evidence>
<evidence type="ECO:0000256" key="9">
    <source>
        <dbReference type="ARBA" id="ARBA00032845"/>
    </source>
</evidence>
<dbReference type="SUPFAM" id="SSF52540">
    <property type="entry name" value="P-loop containing nucleoside triphosphate hydrolases"/>
    <property type="match status" value="1"/>
</dbReference>
<evidence type="ECO:0000256" key="10">
    <source>
        <dbReference type="PIRSR" id="PIRSR003092-1"/>
    </source>
</evidence>
<dbReference type="InterPro" id="IPR025501">
    <property type="entry name" value="MinD_FleN"/>
</dbReference>
<dbReference type="GO" id="GO:0000917">
    <property type="term" value="P:division septum assembly"/>
    <property type="evidence" value="ECO:0007669"/>
    <property type="project" value="UniProtKB-KW"/>
</dbReference>
<keyword evidence="4 10" id="KW-0547">Nucleotide-binding</keyword>
<dbReference type="InterPro" id="IPR010223">
    <property type="entry name" value="MinD"/>
</dbReference>
<comment type="similarity">
    <text evidence="1">Belongs to the ParA family. MinD subfamily.</text>
</comment>
<keyword evidence="5 10" id="KW-0067">ATP-binding</keyword>
<dbReference type="Proteomes" id="UP000823927">
    <property type="component" value="Unassembled WGS sequence"/>
</dbReference>
<dbReference type="GO" id="GO:0005829">
    <property type="term" value="C:cytosol"/>
    <property type="evidence" value="ECO:0007669"/>
    <property type="project" value="TreeGrafter"/>
</dbReference>
<evidence type="ECO:0000256" key="3">
    <source>
        <dbReference type="ARBA" id="ARBA00022618"/>
    </source>
</evidence>
<evidence type="ECO:0000256" key="6">
    <source>
        <dbReference type="ARBA" id="ARBA00023210"/>
    </source>
</evidence>
<keyword evidence="6" id="KW-0717">Septation</keyword>
<comment type="caution">
    <text evidence="12">The sequence shown here is derived from an EMBL/GenBank/DDBJ whole genome shotgun (WGS) entry which is preliminary data.</text>
</comment>
<reference evidence="12" key="1">
    <citation type="submission" date="2020-10" db="EMBL/GenBank/DDBJ databases">
        <authorList>
            <person name="Gilroy R."/>
        </authorList>
    </citation>
    <scope>NUCLEOTIDE SEQUENCE</scope>
    <source>
        <strain evidence="12">CHK178-757</strain>
    </source>
</reference>
<evidence type="ECO:0000256" key="4">
    <source>
        <dbReference type="ARBA" id="ARBA00022741"/>
    </source>
</evidence>
<evidence type="ECO:0000256" key="7">
    <source>
        <dbReference type="ARBA" id="ARBA00023306"/>
    </source>
</evidence>
<name>A0A9D1F589_9FIRM</name>
<dbReference type="Gene3D" id="3.40.50.300">
    <property type="entry name" value="P-loop containing nucleotide triphosphate hydrolases"/>
    <property type="match status" value="1"/>
</dbReference>
<reference evidence="12" key="2">
    <citation type="journal article" date="2021" name="PeerJ">
        <title>Extensive microbial diversity within the chicken gut microbiome revealed by metagenomics and culture.</title>
        <authorList>
            <person name="Gilroy R."/>
            <person name="Ravi A."/>
            <person name="Getino M."/>
            <person name="Pursley I."/>
            <person name="Horton D.L."/>
            <person name="Alikhan N.F."/>
            <person name="Baker D."/>
            <person name="Gharbi K."/>
            <person name="Hall N."/>
            <person name="Watson M."/>
            <person name="Adriaenssens E.M."/>
            <person name="Foster-Nyarko E."/>
            <person name="Jarju S."/>
            <person name="Secka A."/>
            <person name="Antonio M."/>
            <person name="Oren A."/>
            <person name="Chaudhuri R.R."/>
            <person name="La Ragione R."/>
            <person name="Hildebrand F."/>
            <person name="Pallen M.J."/>
        </authorList>
    </citation>
    <scope>NUCLEOTIDE SEQUENCE</scope>
    <source>
        <strain evidence="12">CHK178-757</strain>
    </source>
</reference>
<dbReference type="AlphaFoldDB" id="A0A9D1F589"/>
<feature type="binding site" evidence="10">
    <location>
        <begin position="11"/>
        <end position="18"/>
    </location>
    <ligand>
        <name>ATP</name>
        <dbReference type="ChEBI" id="CHEBI:30616"/>
    </ligand>
</feature>
<evidence type="ECO:0000259" key="11">
    <source>
        <dbReference type="Pfam" id="PF13614"/>
    </source>
</evidence>
<sequence>MSEVFVITSGKGGVGKTTTSANIGTGLAMLNKKVVLIDTDIGLRNLDVVMGLENRIVYNLVDIIEGNCRIKQALIRDMRYPDLYLLPSAQTKDKNAVSPEQMKKLIQQLRMDFDYIILDCPAGIEQGFKNAVAGADRALVVTTPEVSAIRDADRVAGLLKEYHMERVQLIVNRLRYDMIRRGDMMSVDDVVDILNLELIGTIPDDEDVVISTNQGEPLVGSDSMAGQAYRDICQRILGKDVPVITYKCKRGVRYRLQTLFGRV</sequence>
<evidence type="ECO:0000256" key="5">
    <source>
        <dbReference type="ARBA" id="ARBA00022840"/>
    </source>
</evidence>
<dbReference type="PANTHER" id="PTHR43384:SF6">
    <property type="entry name" value="SEPTUM SITE-DETERMINING PROTEIN MIND HOMOLOG, CHLOROPLASTIC"/>
    <property type="match status" value="1"/>
</dbReference>
<dbReference type="GO" id="GO:0016887">
    <property type="term" value="F:ATP hydrolysis activity"/>
    <property type="evidence" value="ECO:0007669"/>
    <property type="project" value="InterPro"/>
</dbReference>
<dbReference type="Pfam" id="PF13614">
    <property type="entry name" value="AAA_31"/>
    <property type="match status" value="1"/>
</dbReference>
<dbReference type="InterPro" id="IPR027417">
    <property type="entry name" value="P-loop_NTPase"/>
</dbReference>
<organism evidence="12 13">
    <name type="scientific">Candidatus Scybalocola faecigallinarum</name>
    <dbReference type="NCBI Taxonomy" id="2840941"/>
    <lineage>
        <taxon>Bacteria</taxon>
        <taxon>Bacillati</taxon>
        <taxon>Bacillota</taxon>
        <taxon>Clostridia</taxon>
        <taxon>Lachnospirales</taxon>
        <taxon>Lachnospiraceae</taxon>
        <taxon>Lachnospiraceae incertae sedis</taxon>
        <taxon>Candidatus Scybalocola (ex Gilroy et al. 2021)</taxon>
    </lineage>
</organism>
<dbReference type="InterPro" id="IPR025669">
    <property type="entry name" value="AAA_dom"/>
</dbReference>